<protein>
    <submittedName>
        <fullName evidence="4">PH domain-containing protein</fullName>
    </submittedName>
</protein>
<dbReference type="InterPro" id="IPR005182">
    <property type="entry name" value="YdbS-like_PH"/>
</dbReference>
<evidence type="ECO:0000313" key="5">
    <source>
        <dbReference type="Proteomes" id="UP001596547"/>
    </source>
</evidence>
<evidence type="ECO:0000256" key="1">
    <source>
        <dbReference type="SAM" id="MobiDB-lite"/>
    </source>
</evidence>
<keyword evidence="2" id="KW-0472">Membrane</keyword>
<keyword evidence="2" id="KW-1133">Transmembrane helix</keyword>
<dbReference type="GeneID" id="79314668"/>
<feature type="domain" description="YdbS-like PH" evidence="3">
    <location>
        <begin position="59"/>
        <end position="137"/>
    </location>
</feature>
<name>A0ABD6A5Y0_9EURY</name>
<comment type="caution">
    <text evidence="4">The sequence shown here is derived from an EMBL/GenBank/DDBJ whole genome shotgun (WGS) entry which is preliminary data.</text>
</comment>
<keyword evidence="5" id="KW-1185">Reference proteome</keyword>
<feature type="transmembrane region" description="Helical" evidence="2">
    <location>
        <begin position="36"/>
        <end position="57"/>
    </location>
</feature>
<feature type="transmembrane region" description="Helical" evidence="2">
    <location>
        <begin position="176"/>
        <end position="197"/>
    </location>
</feature>
<dbReference type="EMBL" id="JBHTBF010000001">
    <property type="protein sequence ID" value="MFC7315697.1"/>
    <property type="molecule type" value="Genomic_DNA"/>
</dbReference>
<dbReference type="Pfam" id="PF03703">
    <property type="entry name" value="bPH_2"/>
    <property type="match status" value="3"/>
</dbReference>
<organism evidence="4 5">
    <name type="scientific">Halomarina halobia</name>
    <dbReference type="NCBI Taxonomy" id="3033386"/>
    <lineage>
        <taxon>Archaea</taxon>
        <taxon>Methanobacteriati</taxon>
        <taxon>Methanobacteriota</taxon>
        <taxon>Stenosarchaea group</taxon>
        <taxon>Halobacteria</taxon>
        <taxon>Halobacteriales</taxon>
        <taxon>Natronomonadaceae</taxon>
        <taxon>Halomarina</taxon>
    </lineage>
</organism>
<proteinExistence type="predicted"/>
<feature type="transmembrane region" description="Helical" evidence="2">
    <location>
        <begin position="12"/>
        <end position="30"/>
    </location>
</feature>
<feature type="transmembrane region" description="Helical" evidence="2">
    <location>
        <begin position="217"/>
        <end position="240"/>
    </location>
</feature>
<keyword evidence="2" id="KW-0812">Transmembrane</keyword>
<gene>
    <name evidence="4" type="ORF">ACFQPE_02650</name>
</gene>
<dbReference type="Proteomes" id="UP001596547">
    <property type="component" value="Unassembled WGS sequence"/>
</dbReference>
<evidence type="ECO:0000313" key="4">
    <source>
        <dbReference type="EMBL" id="MFC7315697.1"/>
    </source>
</evidence>
<sequence length="507" mass="55389">MRLDPRSVLYRTAASTTRLLWAVVILAVTSQVEERLGRLLVAGVVLLLAATAAYQVAYYRRFEYELTDDTFDIRSGVVSRRDREIPLRRIQNVDIGRSVLQQVLGIAEVRLETAGGSETEAVLRCVSVAEATRLQDEISRLKRSQRAGGDETTEDRAETVFAITARELFLLGVVSLDLRLVPIFSVVAGVFVPSLAATASPFTPFGPTLRSMAASPLVAISLSTLALYAVAAAASGLIAATNYYGFRLTRAPDELRYERGLFQRYTGTIPLPKVQTLTIAENALARLGGYASLTVETAGYAPGDGDGSQSAIPFADRERVWDLARSIEDAGEVTFERPPKRARTRYAVRYVLVVLAITAGFYAATLLVGVSGRWWLALALLPVAPVAAHLKWRNRGYALGDEHVVTRNGFLVRTTVVVPYHRVQTVFTTQTVFQRRRDLATLVVDTAGSRGLTGGGARAVDVDAGTAARTRDGIETRLNRSLAVRREQRRRERAKALSGDDWPPSPA</sequence>
<accession>A0ABD6A5Y0</accession>
<dbReference type="PANTHER" id="PTHR34473">
    <property type="entry name" value="UPF0699 TRANSMEMBRANE PROTEIN YDBS"/>
    <property type="match status" value="1"/>
</dbReference>
<feature type="domain" description="YdbS-like PH" evidence="3">
    <location>
        <begin position="392"/>
        <end position="472"/>
    </location>
</feature>
<dbReference type="PANTHER" id="PTHR34473:SF3">
    <property type="entry name" value="TRANSMEMBRANE PROTEIN-RELATED"/>
    <property type="match status" value="1"/>
</dbReference>
<reference evidence="4 5" key="1">
    <citation type="journal article" date="2019" name="Int. J. Syst. Evol. Microbiol.">
        <title>The Global Catalogue of Microorganisms (GCM) 10K type strain sequencing project: providing services to taxonomists for standard genome sequencing and annotation.</title>
        <authorList>
            <consortium name="The Broad Institute Genomics Platform"/>
            <consortium name="The Broad Institute Genome Sequencing Center for Infectious Disease"/>
            <person name="Wu L."/>
            <person name="Ma J."/>
        </authorList>
    </citation>
    <scope>NUCLEOTIDE SEQUENCE [LARGE SCALE GENOMIC DNA]</scope>
    <source>
        <strain evidence="4 5">PSR21</strain>
    </source>
</reference>
<dbReference type="InterPro" id="IPR014529">
    <property type="entry name" value="UCP026631"/>
</dbReference>
<evidence type="ECO:0000256" key="2">
    <source>
        <dbReference type="SAM" id="Phobius"/>
    </source>
</evidence>
<feature type="domain" description="YdbS-like PH" evidence="3">
    <location>
        <begin position="243"/>
        <end position="324"/>
    </location>
</feature>
<dbReference type="AlphaFoldDB" id="A0ABD6A5Y0"/>
<feature type="region of interest" description="Disordered" evidence="1">
    <location>
        <begin position="485"/>
        <end position="507"/>
    </location>
</feature>
<feature type="transmembrane region" description="Helical" evidence="2">
    <location>
        <begin position="347"/>
        <end position="368"/>
    </location>
</feature>
<dbReference type="RefSeq" id="WP_276305099.1">
    <property type="nucleotide sequence ID" value="NZ_CP119992.1"/>
</dbReference>
<dbReference type="PIRSF" id="PIRSF026631">
    <property type="entry name" value="UCP026631"/>
    <property type="match status" value="1"/>
</dbReference>
<evidence type="ECO:0000259" key="3">
    <source>
        <dbReference type="Pfam" id="PF03703"/>
    </source>
</evidence>